<dbReference type="PANTHER" id="PTHR34478">
    <property type="entry name" value="PROTEIN LEMA"/>
    <property type="match status" value="1"/>
</dbReference>
<dbReference type="Gene3D" id="1.20.1440.20">
    <property type="entry name" value="LemA-like domain"/>
    <property type="match status" value="1"/>
</dbReference>
<name>A0ABW6A3T8_9BACT</name>
<reference evidence="8" key="1">
    <citation type="journal article" date="2019" name="Int. J. Syst. Evol. Microbiol.">
        <title>The Global Catalogue of Microorganisms (GCM) 10K type strain sequencing project: providing services to taxonomists for standard genome sequencing and annotation.</title>
        <authorList>
            <consortium name="The Broad Institute Genomics Platform"/>
            <consortium name="The Broad Institute Genome Sequencing Center for Infectious Disease"/>
            <person name="Wu L."/>
            <person name="Ma J."/>
        </authorList>
    </citation>
    <scope>NUCLEOTIDE SEQUENCE [LARGE SCALE GENOMIC DNA]</scope>
    <source>
        <strain evidence="8">KCTC 23299</strain>
    </source>
</reference>
<evidence type="ECO:0000313" key="8">
    <source>
        <dbReference type="Proteomes" id="UP001597511"/>
    </source>
</evidence>
<protein>
    <submittedName>
        <fullName evidence="7">LemA family protein</fullName>
    </submittedName>
</protein>
<dbReference type="PROSITE" id="PS51257">
    <property type="entry name" value="PROKAR_LIPOPROTEIN"/>
    <property type="match status" value="1"/>
</dbReference>
<keyword evidence="8" id="KW-1185">Reference proteome</keyword>
<evidence type="ECO:0000256" key="3">
    <source>
        <dbReference type="ARBA" id="ARBA00022692"/>
    </source>
</evidence>
<dbReference type="PANTHER" id="PTHR34478:SF2">
    <property type="entry name" value="MEMBRANE PROTEIN"/>
    <property type="match status" value="1"/>
</dbReference>
<dbReference type="Pfam" id="PF04011">
    <property type="entry name" value="LemA"/>
    <property type="match status" value="1"/>
</dbReference>
<keyword evidence="4 6" id="KW-1133">Transmembrane helix</keyword>
<dbReference type="Proteomes" id="UP001597511">
    <property type="component" value="Unassembled WGS sequence"/>
</dbReference>
<evidence type="ECO:0000256" key="1">
    <source>
        <dbReference type="ARBA" id="ARBA00004167"/>
    </source>
</evidence>
<dbReference type="SUPFAM" id="SSF140478">
    <property type="entry name" value="LemA-like"/>
    <property type="match status" value="1"/>
</dbReference>
<evidence type="ECO:0000256" key="4">
    <source>
        <dbReference type="ARBA" id="ARBA00022989"/>
    </source>
</evidence>
<dbReference type="InterPro" id="IPR023353">
    <property type="entry name" value="LemA-like_dom_sf"/>
</dbReference>
<dbReference type="RefSeq" id="WP_386097183.1">
    <property type="nucleotide sequence ID" value="NZ_JBHUOZ010000001.1"/>
</dbReference>
<dbReference type="InterPro" id="IPR007156">
    <property type="entry name" value="MamQ_LemA"/>
</dbReference>
<keyword evidence="5 6" id="KW-0472">Membrane</keyword>
<comment type="similarity">
    <text evidence="2">Belongs to the LemA family.</text>
</comment>
<comment type="subcellular location">
    <subcellularLocation>
        <location evidence="1">Membrane</location>
        <topology evidence="1">Single-pass membrane protein</topology>
    </subcellularLocation>
</comment>
<evidence type="ECO:0000256" key="5">
    <source>
        <dbReference type="ARBA" id="ARBA00023136"/>
    </source>
</evidence>
<evidence type="ECO:0000313" key="7">
    <source>
        <dbReference type="EMBL" id="MFD2919719.1"/>
    </source>
</evidence>
<organism evidence="7 8">
    <name type="scientific">Terrimonas rubra</name>
    <dbReference type="NCBI Taxonomy" id="1035890"/>
    <lineage>
        <taxon>Bacteria</taxon>
        <taxon>Pseudomonadati</taxon>
        <taxon>Bacteroidota</taxon>
        <taxon>Chitinophagia</taxon>
        <taxon>Chitinophagales</taxon>
        <taxon>Chitinophagaceae</taxon>
        <taxon>Terrimonas</taxon>
    </lineage>
</organism>
<keyword evidence="3 6" id="KW-0812">Transmembrane</keyword>
<gene>
    <name evidence="7" type="ORF">ACFS6H_08385</name>
</gene>
<sequence>MKGKSLIWIIVLVVIVIIGFMGCNGYNGVIKQDENVKKAWGNVEVEYQKRADLTQQLINTVQGAADFERKTLTDVIEARAKATGVNVSADNLTPENVAKFQEAQSQLTGALSRLMVVVERYPDLKANQNFLQLQTSLEGMANGINTAQRTFNSAVNDYNVKVRSFPMNILAGMFGFKAKEGFKAEEGANKAPDVKFNF</sequence>
<accession>A0ABW6A3T8</accession>
<evidence type="ECO:0000256" key="2">
    <source>
        <dbReference type="ARBA" id="ARBA00008854"/>
    </source>
</evidence>
<comment type="caution">
    <text evidence="7">The sequence shown here is derived from an EMBL/GenBank/DDBJ whole genome shotgun (WGS) entry which is preliminary data.</text>
</comment>
<feature type="transmembrane region" description="Helical" evidence="6">
    <location>
        <begin position="6"/>
        <end position="29"/>
    </location>
</feature>
<proteinExistence type="inferred from homology"/>
<dbReference type="EMBL" id="JBHUOZ010000001">
    <property type="protein sequence ID" value="MFD2919719.1"/>
    <property type="molecule type" value="Genomic_DNA"/>
</dbReference>
<evidence type="ECO:0000256" key="6">
    <source>
        <dbReference type="SAM" id="Phobius"/>
    </source>
</evidence>